<proteinExistence type="predicted"/>
<keyword evidence="2" id="KW-1185">Reference proteome</keyword>
<evidence type="ECO:0000256" key="1">
    <source>
        <dbReference type="SAM" id="Phobius"/>
    </source>
</evidence>
<feature type="transmembrane region" description="Helical" evidence="1">
    <location>
        <begin position="46"/>
        <end position="67"/>
    </location>
</feature>
<gene>
    <name evidence="3" type="primary">LOC106806157</name>
</gene>
<evidence type="ECO:0000313" key="3">
    <source>
        <dbReference type="RefSeq" id="XP_014663504.1"/>
    </source>
</evidence>
<keyword evidence="1" id="KW-0812">Transmembrane</keyword>
<protein>
    <submittedName>
        <fullName evidence="3">Uncharacterized protein LOC106806157</fullName>
    </submittedName>
</protein>
<accession>A0ABM1DU83</accession>
<sequence length="208" mass="23475">MGENGESLQAYSRWEEFDEANGDLEISYPPPRKSTCSRLFEGRKGFCVKCLLLLVAFIAGFFIGYAIQRHLHYNTVPHHSGGTCGDTYWDHYYKPELSEKLRGFVSTKGLDNSLRYFTNTPHPAGSSPDIVQATYIESKFSNARLFDIQKLKYRVKLSRPDRWSTRSSGALGVLLYEIPAVARTNQERSLAAKAFWLPGDGNPIRNAA</sequence>
<dbReference type="Proteomes" id="UP000695022">
    <property type="component" value="Unplaced"/>
</dbReference>
<organism evidence="2 3">
    <name type="scientific">Priapulus caudatus</name>
    <name type="common">Priapulid worm</name>
    <dbReference type="NCBI Taxonomy" id="37621"/>
    <lineage>
        <taxon>Eukaryota</taxon>
        <taxon>Metazoa</taxon>
        <taxon>Ecdysozoa</taxon>
        <taxon>Scalidophora</taxon>
        <taxon>Priapulida</taxon>
        <taxon>Priapulimorpha</taxon>
        <taxon>Priapulimorphida</taxon>
        <taxon>Priapulidae</taxon>
        <taxon>Priapulus</taxon>
    </lineage>
</organism>
<keyword evidence="1" id="KW-0472">Membrane</keyword>
<dbReference type="RefSeq" id="XP_014663504.1">
    <property type="nucleotide sequence ID" value="XM_014808018.1"/>
</dbReference>
<dbReference type="GeneID" id="106806157"/>
<keyword evidence="1" id="KW-1133">Transmembrane helix</keyword>
<evidence type="ECO:0000313" key="2">
    <source>
        <dbReference type="Proteomes" id="UP000695022"/>
    </source>
</evidence>
<name>A0ABM1DU83_PRICU</name>
<reference evidence="3" key="1">
    <citation type="submission" date="2025-08" db="UniProtKB">
        <authorList>
            <consortium name="RefSeq"/>
        </authorList>
    </citation>
    <scope>IDENTIFICATION</scope>
</reference>